<evidence type="ECO:0000256" key="1">
    <source>
        <dbReference type="SAM" id="Phobius"/>
    </source>
</evidence>
<keyword evidence="1" id="KW-1133">Transmembrane helix</keyword>
<dbReference type="OrthoDB" id="136948at2"/>
<organism evidence="2 3">
    <name type="scientific">Caulobacter zeae</name>
    <dbReference type="NCBI Taxonomy" id="2055137"/>
    <lineage>
        <taxon>Bacteria</taxon>
        <taxon>Pseudomonadati</taxon>
        <taxon>Pseudomonadota</taxon>
        <taxon>Alphaproteobacteria</taxon>
        <taxon>Caulobacterales</taxon>
        <taxon>Caulobacteraceae</taxon>
        <taxon>Caulobacter</taxon>
    </lineage>
</organism>
<gene>
    <name evidence="2" type="ORF">SGCZBJ_16795</name>
</gene>
<accession>A0A2N5DAC1</accession>
<comment type="caution">
    <text evidence="2">The sequence shown here is derived from an EMBL/GenBank/DDBJ whole genome shotgun (WGS) entry which is preliminary data.</text>
</comment>
<reference evidence="2 3" key="1">
    <citation type="submission" date="2017-12" db="EMBL/GenBank/DDBJ databases">
        <title>The genome sequence of Caulobacter sp. 410.</title>
        <authorList>
            <person name="Gao J."/>
            <person name="Mao X."/>
            <person name="Sun J."/>
        </authorList>
    </citation>
    <scope>NUCLEOTIDE SEQUENCE [LARGE SCALE GENOMIC DNA]</scope>
    <source>
        <strain evidence="2 3">410</strain>
    </source>
</reference>
<keyword evidence="3" id="KW-1185">Reference proteome</keyword>
<evidence type="ECO:0000313" key="2">
    <source>
        <dbReference type="EMBL" id="PLR23012.1"/>
    </source>
</evidence>
<dbReference type="RefSeq" id="WP_101719141.1">
    <property type="nucleotide sequence ID" value="NZ_PJRS01000034.1"/>
</dbReference>
<feature type="transmembrane region" description="Helical" evidence="1">
    <location>
        <begin position="757"/>
        <end position="786"/>
    </location>
</feature>
<dbReference type="Proteomes" id="UP000234479">
    <property type="component" value="Unassembled WGS sequence"/>
</dbReference>
<proteinExistence type="predicted"/>
<sequence length="807" mass="85579">MSAAPAPARRLTVPATRRDSREILVTAPPFFLRDPAAPPTSDPAVAVSPPLLSFDGADFMDDFLAGAAAPERLPRLLAWRDWAEPPASMLDAVGTRLHPTSVRRAPPLAVEPETEAAGVLDADGIPHGDPAWLRKLYLPLHLRFTLVAFDLLCERQGWPRVAKSRILGSGAVVRRLVRDPAGERWEDWISVDGKRGVWLELAGGLPADPEAIPDAAWGGQDAALKARLELKAETPLPKALDSARLSLLPGTVAGAAAHTTLYGLLPVLSAAEQVQDEAPPALAADIAAAMAAETDARLTSAWSDAPGQRAAIRAALSNLLALTVTPSAPTNAQVAASRNAILSFGMIPSSTLDATLRDVVRKVIADGFAALAPSAGVIGPTSAPAAFWSNAEQSAQWASGNPTVTLSFSARLSDWRVLIRDRLRRAIDGVLIPTGAPSTDAELGVIARGVMAVALLRVRAFRLALLANLHAQMFDEADTATLAAVTPLTFKGVTYQTPAATTGALSVEIEAVYGLDTVTSPAEAVPIWSPLNRAQPANADAVHRAALALEALFSPLDEAGAAGGSAYETRLAKLIVDEVAPAITGPFSLPDDPIHRLRTFGLDLFEQPARGLLVFPGPTPEAATFDTMRQTVAASYAASVPVAVAESRGRARAHRLRYDHDNVFAVWCWARVAGHTPCEQAKLVWTGRSEPFTIAEPTDILGAKPVTIQLPDLAKLVRDIPRIAKARAKPFAGFNTPPNSGYNVGDDPKDTSRAWGVGWICSFAIPVITICAFILFSIIFSILIALPGFAWMLLLKFCIPIPVPKKS</sequence>
<name>A0A2N5DAC1_9CAUL</name>
<protein>
    <submittedName>
        <fullName evidence="2">Uncharacterized protein</fullName>
    </submittedName>
</protein>
<dbReference type="EMBL" id="PJRS01000034">
    <property type="protein sequence ID" value="PLR23012.1"/>
    <property type="molecule type" value="Genomic_DNA"/>
</dbReference>
<evidence type="ECO:0000313" key="3">
    <source>
        <dbReference type="Proteomes" id="UP000234479"/>
    </source>
</evidence>
<dbReference type="AlphaFoldDB" id="A0A2N5DAC1"/>
<keyword evidence="1" id="KW-0812">Transmembrane</keyword>
<keyword evidence="1" id="KW-0472">Membrane</keyword>